<organism evidence="10 11">
    <name type="scientific">Dipodomys ordii</name>
    <name type="common">Ord's kangaroo rat</name>
    <dbReference type="NCBI Taxonomy" id="10020"/>
    <lineage>
        <taxon>Eukaryota</taxon>
        <taxon>Metazoa</taxon>
        <taxon>Chordata</taxon>
        <taxon>Craniata</taxon>
        <taxon>Vertebrata</taxon>
        <taxon>Euteleostomi</taxon>
        <taxon>Mammalia</taxon>
        <taxon>Eutheria</taxon>
        <taxon>Euarchontoglires</taxon>
        <taxon>Glires</taxon>
        <taxon>Rodentia</taxon>
        <taxon>Castorimorpha</taxon>
        <taxon>Heteromyidae</taxon>
        <taxon>Dipodomyinae</taxon>
        <taxon>Dipodomys</taxon>
    </lineage>
</organism>
<dbReference type="Proteomes" id="UP000081671">
    <property type="component" value="Unplaced"/>
</dbReference>
<evidence type="ECO:0000256" key="4">
    <source>
        <dbReference type="ARBA" id="ARBA00022475"/>
    </source>
</evidence>
<dbReference type="Pfam" id="PF00071">
    <property type="entry name" value="Ras"/>
    <property type="match status" value="1"/>
</dbReference>
<dbReference type="PANTHER" id="PTHR24070">
    <property type="entry name" value="RAS, DI-RAS, AND RHEB FAMILY MEMBERS OF SMALL GTPASE SUPERFAMILY"/>
    <property type="match status" value="1"/>
</dbReference>
<evidence type="ECO:0000313" key="10">
    <source>
        <dbReference type="Proteomes" id="UP000081671"/>
    </source>
</evidence>
<evidence type="ECO:0000256" key="1">
    <source>
        <dbReference type="ARBA" id="ARBA00004236"/>
    </source>
</evidence>
<dbReference type="GO" id="GO:0005886">
    <property type="term" value="C:plasma membrane"/>
    <property type="evidence" value="ECO:0007669"/>
    <property type="project" value="UniProtKB-SubCell"/>
</dbReference>
<keyword evidence="10" id="KW-1185">Reference proteome</keyword>
<dbReference type="InterPro" id="IPR027417">
    <property type="entry name" value="P-loop_NTPase"/>
</dbReference>
<name>A0A1S3GGK4_DIPOR</name>
<dbReference type="InterPro" id="IPR005225">
    <property type="entry name" value="Small_GTP-bd"/>
</dbReference>
<accession>A0A1S3GGK4</accession>
<dbReference type="PROSITE" id="PS51420">
    <property type="entry name" value="RHO"/>
    <property type="match status" value="1"/>
</dbReference>
<keyword evidence="6" id="KW-0378">Hydrolase</keyword>
<dbReference type="SMART" id="SM00174">
    <property type="entry name" value="RHO"/>
    <property type="match status" value="1"/>
</dbReference>
<evidence type="ECO:0000256" key="2">
    <source>
        <dbReference type="ARBA" id="ARBA00008344"/>
    </source>
</evidence>
<dbReference type="GO" id="GO:0005525">
    <property type="term" value="F:GTP binding"/>
    <property type="evidence" value="ECO:0007669"/>
    <property type="project" value="UniProtKB-KW"/>
</dbReference>
<dbReference type="EC" id="3.6.5.2" evidence="3"/>
<comment type="subcellular location">
    <subcellularLocation>
        <location evidence="1">Cell membrane</location>
    </subcellularLocation>
</comment>
<dbReference type="CTD" id="3266"/>
<dbReference type="SUPFAM" id="SSF52540">
    <property type="entry name" value="P-loop containing nucleoside triphosphate hydrolases"/>
    <property type="match status" value="1"/>
</dbReference>
<evidence type="ECO:0000313" key="11">
    <source>
        <dbReference type="RefSeq" id="XP_012887845.1"/>
    </source>
</evidence>
<evidence type="ECO:0000256" key="8">
    <source>
        <dbReference type="ARBA" id="ARBA00023136"/>
    </source>
</evidence>
<evidence type="ECO:0000256" key="7">
    <source>
        <dbReference type="ARBA" id="ARBA00023134"/>
    </source>
</evidence>
<keyword evidence="8" id="KW-0472">Membrane</keyword>
<comment type="similarity">
    <text evidence="2">Belongs to the small GTPase superfamily. Ras family.</text>
</comment>
<sequence>MPLPAKPSVLDLGSCTPVESHETWAQSKNADKRLPEYKAVVVGASGVGKSALTIQMIHKCFVKDHDPTIQDSYWKEVAQDDGGYILNVMDTSGQDIHRSLRDQCLAVGDGVLVVFALDDLSSLDQLQQMRATWGPQINQPLVLVGNKCDLVSTSGDAHAAAAALAKSWGAPFVETSAKTQKGVEEAFSLLIHEIQRTQEAKARAAKNVRHQKAMCSCGCTVA</sequence>
<dbReference type="AlphaFoldDB" id="A0A1S3GGK4"/>
<dbReference type="InterPro" id="IPR001806">
    <property type="entry name" value="Small_GTPase"/>
</dbReference>
<protein>
    <recommendedName>
        <fullName evidence="3">small monomeric GTPase</fullName>
        <ecNumber evidence="3">3.6.5.2</ecNumber>
    </recommendedName>
</protein>
<dbReference type="Gene3D" id="3.40.50.300">
    <property type="entry name" value="P-loop containing nucleotide triphosphate hydrolases"/>
    <property type="match status" value="1"/>
</dbReference>
<comment type="catalytic activity">
    <reaction evidence="9">
        <text>GTP + H2O = GDP + phosphate + H(+)</text>
        <dbReference type="Rhea" id="RHEA:19669"/>
        <dbReference type="ChEBI" id="CHEBI:15377"/>
        <dbReference type="ChEBI" id="CHEBI:15378"/>
        <dbReference type="ChEBI" id="CHEBI:37565"/>
        <dbReference type="ChEBI" id="CHEBI:43474"/>
        <dbReference type="ChEBI" id="CHEBI:58189"/>
        <dbReference type="EC" id="3.6.5.2"/>
    </reaction>
</comment>
<dbReference type="KEGG" id="dord:105997845"/>
<proteinExistence type="inferred from homology"/>
<dbReference type="SMART" id="SM00173">
    <property type="entry name" value="RAS"/>
    <property type="match status" value="1"/>
</dbReference>
<dbReference type="FunCoup" id="A0A1S3GGK4">
    <property type="interactions" value="357"/>
</dbReference>
<evidence type="ECO:0000256" key="5">
    <source>
        <dbReference type="ARBA" id="ARBA00022741"/>
    </source>
</evidence>
<dbReference type="NCBIfam" id="TIGR00231">
    <property type="entry name" value="small_GTP"/>
    <property type="match status" value="1"/>
</dbReference>
<dbReference type="SMART" id="SM00175">
    <property type="entry name" value="RAB"/>
    <property type="match status" value="1"/>
</dbReference>
<dbReference type="GO" id="GO:0007165">
    <property type="term" value="P:signal transduction"/>
    <property type="evidence" value="ECO:0007669"/>
    <property type="project" value="InterPro"/>
</dbReference>
<dbReference type="PROSITE" id="PS51419">
    <property type="entry name" value="RAB"/>
    <property type="match status" value="1"/>
</dbReference>
<evidence type="ECO:0000256" key="6">
    <source>
        <dbReference type="ARBA" id="ARBA00022801"/>
    </source>
</evidence>
<dbReference type="PRINTS" id="PR00449">
    <property type="entry name" value="RASTRNSFRMNG"/>
</dbReference>
<reference evidence="11" key="1">
    <citation type="submission" date="2025-08" db="UniProtKB">
        <authorList>
            <consortium name="RefSeq"/>
        </authorList>
    </citation>
    <scope>IDENTIFICATION</scope>
    <source>
        <tissue evidence="11">Kidney</tissue>
    </source>
</reference>
<dbReference type="RefSeq" id="XP_012887845.1">
    <property type="nucleotide sequence ID" value="XM_013032391.1"/>
</dbReference>
<dbReference type="InParanoid" id="A0A1S3GGK4"/>
<dbReference type="GO" id="GO:0003925">
    <property type="term" value="F:G protein activity"/>
    <property type="evidence" value="ECO:0007669"/>
    <property type="project" value="UniProtKB-EC"/>
</dbReference>
<dbReference type="GeneID" id="105997845"/>
<keyword evidence="5" id="KW-0547">Nucleotide-binding</keyword>
<dbReference type="OrthoDB" id="9835289at2759"/>
<gene>
    <name evidence="11" type="primary">Eras</name>
</gene>
<evidence type="ECO:0000256" key="9">
    <source>
        <dbReference type="ARBA" id="ARBA00048098"/>
    </source>
</evidence>
<dbReference type="FunFam" id="3.40.50.300:FF:000343">
    <property type="entry name" value="Ras family gtpase"/>
    <property type="match status" value="1"/>
</dbReference>
<evidence type="ECO:0000256" key="3">
    <source>
        <dbReference type="ARBA" id="ARBA00011984"/>
    </source>
</evidence>
<dbReference type="PROSITE" id="PS51421">
    <property type="entry name" value="RAS"/>
    <property type="match status" value="1"/>
</dbReference>
<keyword evidence="7" id="KW-0342">GTP-binding</keyword>
<dbReference type="InterPro" id="IPR020849">
    <property type="entry name" value="Small_GTPase_Ras-type"/>
</dbReference>
<keyword evidence="4" id="KW-1003">Cell membrane</keyword>